<protein>
    <submittedName>
        <fullName evidence="17 18">Potassium channel domain-containing protein</fullName>
    </submittedName>
</protein>
<keyword evidence="6" id="KW-0631">Potassium channel</keyword>
<dbReference type="InterPro" id="IPR003280">
    <property type="entry name" value="2pore_dom_K_chnl"/>
</dbReference>
<feature type="transmembrane region" description="Helical" evidence="14">
    <location>
        <begin position="109"/>
        <end position="128"/>
    </location>
</feature>
<keyword evidence="16" id="KW-1185">Reference proteome</keyword>
<dbReference type="GO" id="GO:0030322">
    <property type="term" value="P:stabilization of membrane potential"/>
    <property type="evidence" value="ECO:0007669"/>
    <property type="project" value="TreeGrafter"/>
</dbReference>
<feature type="transmembrane region" description="Helical" evidence="14">
    <location>
        <begin position="78"/>
        <end position="97"/>
    </location>
</feature>
<accession>A0A914V7R4</accession>
<evidence type="ECO:0000256" key="8">
    <source>
        <dbReference type="ARBA" id="ARBA00022989"/>
    </source>
</evidence>
<evidence type="ECO:0000256" key="7">
    <source>
        <dbReference type="ARBA" id="ARBA00022958"/>
    </source>
</evidence>
<evidence type="ECO:0000256" key="12">
    <source>
        <dbReference type="RuleBase" id="RU003857"/>
    </source>
</evidence>
<evidence type="ECO:0000256" key="11">
    <source>
        <dbReference type="ARBA" id="ARBA00023303"/>
    </source>
</evidence>
<evidence type="ECO:0000313" key="17">
    <source>
        <dbReference type="WBParaSite" id="PSAMB.scaffold1608size29466.g13987.t1"/>
    </source>
</evidence>
<dbReference type="PRINTS" id="PR01095">
    <property type="entry name" value="TASKCHANNEL"/>
</dbReference>
<dbReference type="Proteomes" id="UP000887566">
    <property type="component" value="Unplaced"/>
</dbReference>
<name>A0A914V7R4_9BILA</name>
<feature type="domain" description="Potassium channel" evidence="15">
    <location>
        <begin position="65"/>
        <end position="132"/>
    </location>
</feature>
<feature type="transmembrane region" description="Helical" evidence="14">
    <location>
        <begin position="194"/>
        <end position="212"/>
    </location>
</feature>
<evidence type="ECO:0000256" key="10">
    <source>
        <dbReference type="ARBA" id="ARBA00023136"/>
    </source>
</evidence>
<evidence type="ECO:0000313" key="18">
    <source>
        <dbReference type="WBParaSite" id="PSAMB.scaffold2968size20319.g19777.t1"/>
    </source>
</evidence>
<keyword evidence="8 14" id="KW-1133">Transmembrane helix</keyword>
<dbReference type="Gene3D" id="1.10.287.70">
    <property type="match status" value="1"/>
</dbReference>
<feature type="domain" description="Potassium channel" evidence="15">
    <location>
        <begin position="177"/>
        <end position="247"/>
    </location>
</feature>
<evidence type="ECO:0000256" key="3">
    <source>
        <dbReference type="ARBA" id="ARBA00022448"/>
    </source>
</evidence>
<dbReference type="GO" id="GO:0022841">
    <property type="term" value="F:potassium ion leak channel activity"/>
    <property type="evidence" value="ECO:0007669"/>
    <property type="project" value="TreeGrafter"/>
</dbReference>
<keyword evidence="11 12" id="KW-0407">Ion channel</keyword>
<dbReference type="PANTHER" id="PTHR11003:SF172">
    <property type="entry name" value="TWO PORE POTASSIUM CHANNEL PROTEIN SUP-9"/>
    <property type="match status" value="1"/>
</dbReference>
<keyword evidence="7" id="KW-0630">Potassium</keyword>
<evidence type="ECO:0000259" key="15">
    <source>
        <dbReference type="Pfam" id="PF07885"/>
    </source>
</evidence>
<feature type="region of interest" description="Disordered" evidence="13">
    <location>
        <begin position="382"/>
        <end position="405"/>
    </location>
</feature>
<evidence type="ECO:0000256" key="2">
    <source>
        <dbReference type="ARBA" id="ARBA00006666"/>
    </source>
</evidence>
<comment type="subcellular location">
    <subcellularLocation>
        <location evidence="1">Membrane</location>
        <topology evidence="1">Multi-pass membrane protein</topology>
    </subcellularLocation>
</comment>
<keyword evidence="10 14" id="KW-0472">Membrane</keyword>
<dbReference type="GO" id="GO:0015271">
    <property type="term" value="F:outward rectifier potassium channel activity"/>
    <property type="evidence" value="ECO:0007669"/>
    <property type="project" value="TreeGrafter"/>
</dbReference>
<keyword evidence="4" id="KW-0633">Potassium transport</keyword>
<evidence type="ECO:0000256" key="6">
    <source>
        <dbReference type="ARBA" id="ARBA00022826"/>
    </source>
</evidence>
<feature type="transmembrane region" description="Helical" evidence="14">
    <location>
        <begin position="7"/>
        <end position="26"/>
    </location>
</feature>
<feature type="transmembrane region" description="Helical" evidence="14">
    <location>
        <begin position="224"/>
        <end position="247"/>
    </location>
</feature>
<keyword evidence="9 12" id="KW-0406">Ion transport</keyword>
<evidence type="ECO:0000256" key="14">
    <source>
        <dbReference type="SAM" id="Phobius"/>
    </source>
</evidence>
<dbReference type="SUPFAM" id="SSF81324">
    <property type="entry name" value="Voltage-gated potassium channels"/>
    <property type="match status" value="2"/>
</dbReference>
<organism evidence="16 17">
    <name type="scientific">Plectus sambesii</name>
    <dbReference type="NCBI Taxonomy" id="2011161"/>
    <lineage>
        <taxon>Eukaryota</taxon>
        <taxon>Metazoa</taxon>
        <taxon>Ecdysozoa</taxon>
        <taxon>Nematoda</taxon>
        <taxon>Chromadorea</taxon>
        <taxon>Plectida</taxon>
        <taxon>Plectina</taxon>
        <taxon>Plectoidea</taxon>
        <taxon>Plectidae</taxon>
        <taxon>Plectus</taxon>
    </lineage>
</organism>
<dbReference type="PANTHER" id="PTHR11003">
    <property type="entry name" value="POTASSIUM CHANNEL, SUBFAMILY K"/>
    <property type="match status" value="1"/>
</dbReference>
<dbReference type="InterPro" id="IPR013099">
    <property type="entry name" value="K_chnl_dom"/>
</dbReference>
<sequence length="405" mass="45620">MQRKNVRAVLLIVCTFTYLMLGAAVFDALESYTDMRKRSDIARIKDRMFQKYNFTQRDYRVLETVVIKSIPHKAGYQWKFAGAFYFATVVITTVGYGHSTPATTMGKGFCMFFALAGIPLGLVMFQSIGERVNTLIAYVLHKLRDSLHAHGLNWLPEISPTHLLVVSLSIGSSVIGLGTYVFHKYEDWDLFEAYYYCVMTLSTIGFGDYVALQTENKLQKTPGYVVFTLLFILFGLAIFSACVNLLVLRFMATNRDAAGNEKEPPRTVVLETLASEETTPNGSMILRNTRSTDSHTASNSSVHRLDSYVRKRSSLLMFQSENDTVIRQPSKLPPDAVEASLFCSWCKKPRRPLVAGSSKLPTKPKYFTVRRMPTTHISHLLASETPESPETEDFLIHDTQASRPV</sequence>
<dbReference type="InterPro" id="IPR003092">
    <property type="entry name" value="2pore_dom_K_chnl_TASK"/>
</dbReference>
<evidence type="ECO:0000256" key="9">
    <source>
        <dbReference type="ARBA" id="ARBA00023065"/>
    </source>
</evidence>
<dbReference type="WBParaSite" id="PSAMB.scaffold1608size29466.g13987.t1">
    <property type="protein sequence ID" value="PSAMB.scaffold1608size29466.g13987.t1"/>
    <property type="gene ID" value="PSAMB.scaffold1608size29466.g13987"/>
</dbReference>
<reference evidence="17 18" key="1">
    <citation type="submission" date="2022-11" db="UniProtKB">
        <authorList>
            <consortium name="WormBaseParasite"/>
        </authorList>
    </citation>
    <scope>IDENTIFICATION</scope>
</reference>
<comment type="similarity">
    <text evidence="2 12">Belongs to the two pore domain potassium channel (TC 1.A.1.8) family.</text>
</comment>
<keyword evidence="3 12" id="KW-0813">Transport</keyword>
<dbReference type="WBParaSite" id="PSAMB.scaffold2968size20319.g19777.t1">
    <property type="protein sequence ID" value="PSAMB.scaffold2968size20319.g19777.t1"/>
    <property type="gene ID" value="PSAMB.scaffold2968size20319.g19777"/>
</dbReference>
<evidence type="ECO:0000256" key="1">
    <source>
        <dbReference type="ARBA" id="ARBA00004141"/>
    </source>
</evidence>
<dbReference type="AlphaFoldDB" id="A0A914V7R4"/>
<proteinExistence type="inferred from homology"/>
<keyword evidence="5 12" id="KW-0812">Transmembrane</keyword>
<evidence type="ECO:0000313" key="16">
    <source>
        <dbReference type="Proteomes" id="UP000887566"/>
    </source>
</evidence>
<evidence type="ECO:0000256" key="5">
    <source>
        <dbReference type="ARBA" id="ARBA00022692"/>
    </source>
</evidence>
<evidence type="ECO:0000256" key="13">
    <source>
        <dbReference type="SAM" id="MobiDB-lite"/>
    </source>
</evidence>
<dbReference type="Pfam" id="PF07885">
    <property type="entry name" value="Ion_trans_2"/>
    <property type="match status" value="2"/>
</dbReference>
<evidence type="ECO:0000256" key="4">
    <source>
        <dbReference type="ARBA" id="ARBA00022538"/>
    </source>
</evidence>
<dbReference type="PRINTS" id="PR01333">
    <property type="entry name" value="2POREKCHANEL"/>
</dbReference>
<dbReference type="GO" id="GO:0005886">
    <property type="term" value="C:plasma membrane"/>
    <property type="evidence" value="ECO:0007669"/>
    <property type="project" value="TreeGrafter"/>
</dbReference>
<feature type="transmembrane region" description="Helical" evidence="14">
    <location>
        <begin position="162"/>
        <end position="182"/>
    </location>
</feature>